<dbReference type="AlphaFoldDB" id="A0A182PWN2"/>
<dbReference type="Proteomes" id="UP000075885">
    <property type="component" value="Unassembled WGS sequence"/>
</dbReference>
<proteinExistence type="predicted"/>
<reference evidence="2" key="1">
    <citation type="submission" date="2013-03" db="EMBL/GenBank/DDBJ databases">
        <title>The Genome Sequence of Anopheles epiroticus epiroticus2.</title>
        <authorList>
            <consortium name="The Broad Institute Genomics Platform"/>
            <person name="Neafsey D.E."/>
            <person name="Howell P."/>
            <person name="Walker B."/>
            <person name="Young S.K."/>
            <person name="Zeng Q."/>
            <person name="Gargeya S."/>
            <person name="Fitzgerald M."/>
            <person name="Haas B."/>
            <person name="Abouelleil A."/>
            <person name="Allen A.W."/>
            <person name="Alvarado L."/>
            <person name="Arachchi H.M."/>
            <person name="Berlin A.M."/>
            <person name="Chapman S.B."/>
            <person name="Gainer-Dewar J."/>
            <person name="Goldberg J."/>
            <person name="Griggs A."/>
            <person name="Gujja S."/>
            <person name="Hansen M."/>
            <person name="Howarth C."/>
            <person name="Imamovic A."/>
            <person name="Ireland A."/>
            <person name="Larimer J."/>
            <person name="McCowan C."/>
            <person name="Murphy C."/>
            <person name="Pearson M."/>
            <person name="Poon T.W."/>
            <person name="Priest M."/>
            <person name="Roberts A."/>
            <person name="Saif S."/>
            <person name="Shea T."/>
            <person name="Sisk P."/>
            <person name="Sykes S."/>
            <person name="Wortman J."/>
            <person name="Nusbaum C."/>
            <person name="Birren B."/>
        </authorList>
    </citation>
    <scope>NUCLEOTIDE SEQUENCE [LARGE SCALE GENOMIC DNA]</scope>
    <source>
        <strain evidence="2">Epiroticus2</strain>
    </source>
</reference>
<organism evidence="1 2">
    <name type="scientific">Anopheles epiroticus</name>
    <dbReference type="NCBI Taxonomy" id="199890"/>
    <lineage>
        <taxon>Eukaryota</taxon>
        <taxon>Metazoa</taxon>
        <taxon>Ecdysozoa</taxon>
        <taxon>Arthropoda</taxon>
        <taxon>Hexapoda</taxon>
        <taxon>Insecta</taxon>
        <taxon>Pterygota</taxon>
        <taxon>Neoptera</taxon>
        <taxon>Endopterygota</taxon>
        <taxon>Diptera</taxon>
        <taxon>Nematocera</taxon>
        <taxon>Culicoidea</taxon>
        <taxon>Culicidae</taxon>
        <taxon>Anophelinae</taxon>
        <taxon>Anopheles</taxon>
    </lineage>
</organism>
<name>A0A182PWN2_9DIPT</name>
<evidence type="ECO:0000313" key="2">
    <source>
        <dbReference type="Proteomes" id="UP000075885"/>
    </source>
</evidence>
<protein>
    <submittedName>
        <fullName evidence="1">Uncharacterized protein</fullName>
    </submittedName>
</protein>
<sequence length="81" mass="9306">MMQIYELHDVPVLVLGIFCDVSKPDNVEDYLRPLVIDLNNVLDEGVVINKTKISISLHVIIADSPARACNQFQWSKRMYEM</sequence>
<evidence type="ECO:0000313" key="1">
    <source>
        <dbReference type="EnsemblMetazoa" id="AEPI011369-PA"/>
    </source>
</evidence>
<accession>A0A182PWN2</accession>
<dbReference type="EnsemblMetazoa" id="AEPI011369-RA">
    <property type="protein sequence ID" value="AEPI011369-PA"/>
    <property type="gene ID" value="AEPI011369"/>
</dbReference>
<dbReference type="VEuPathDB" id="VectorBase:AEPI011369"/>
<reference evidence="1" key="2">
    <citation type="submission" date="2020-05" db="UniProtKB">
        <authorList>
            <consortium name="EnsemblMetazoa"/>
        </authorList>
    </citation>
    <scope>IDENTIFICATION</scope>
    <source>
        <strain evidence="1">Epiroticus2</strain>
    </source>
</reference>
<keyword evidence="2" id="KW-1185">Reference proteome</keyword>